<dbReference type="InterPro" id="IPR039910">
    <property type="entry name" value="D15-like"/>
</dbReference>
<evidence type="ECO:0000259" key="14">
    <source>
        <dbReference type="Pfam" id="PF17243"/>
    </source>
</evidence>
<gene>
    <name evidence="15" type="ORF">FE392_16020</name>
</gene>
<dbReference type="InterPro" id="IPR000184">
    <property type="entry name" value="Bac_surfAg_D15"/>
</dbReference>
<evidence type="ECO:0000256" key="7">
    <source>
        <dbReference type="ARBA" id="ARBA00023136"/>
    </source>
</evidence>
<dbReference type="Proteomes" id="UP001271890">
    <property type="component" value="Unassembled WGS sequence"/>
</dbReference>
<comment type="subcellular location">
    <subcellularLocation>
        <location evidence="1">Cell outer membrane</location>
    </subcellularLocation>
</comment>
<feature type="domain" description="Bacterial surface antigen (D15)" evidence="12">
    <location>
        <begin position="282"/>
        <end position="578"/>
    </location>
</feature>
<evidence type="ECO:0000313" key="15">
    <source>
        <dbReference type="EMBL" id="MDX7988812.1"/>
    </source>
</evidence>
<name>A0ABU4SDF6_9GAMM</name>
<dbReference type="Pfam" id="PF01103">
    <property type="entry name" value="Omp85"/>
    <property type="match status" value="1"/>
</dbReference>
<dbReference type="InterPro" id="IPR010827">
    <property type="entry name" value="BamA/TamA_POTRA"/>
</dbReference>
<accession>A0ABU4SDF6</accession>
<protein>
    <recommendedName>
        <fullName evidence="3">Translocation and assembly module subunit TamA</fullName>
    </recommendedName>
    <alternativeName>
        <fullName evidence="9">Autotransporter assembly factor TamA</fullName>
    </alternativeName>
</protein>
<keyword evidence="4" id="KW-1134">Transmembrane beta strand</keyword>
<dbReference type="Gene3D" id="2.40.160.50">
    <property type="entry name" value="membrane protein fhac: a member of the omp85/tpsb transporter family"/>
    <property type="match status" value="1"/>
</dbReference>
<evidence type="ECO:0000256" key="6">
    <source>
        <dbReference type="ARBA" id="ARBA00022729"/>
    </source>
</evidence>
<evidence type="ECO:0000256" key="4">
    <source>
        <dbReference type="ARBA" id="ARBA00022452"/>
    </source>
</evidence>
<evidence type="ECO:0000259" key="13">
    <source>
        <dbReference type="Pfam" id="PF07244"/>
    </source>
</evidence>
<dbReference type="RefSeq" id="WP_319931215.1">
    <property type="nucleotide sequence ID" value="NZ_VCDN01000070.1"/>
</dbReference>
<evidence type="ECO:0000256" key="3">
    <source>
        <dbReference type="ARBA" id="ARBA00015419"/>
    </source>
</evidence>
<keyword evidence="7" id="KW-0472">Membrane</keyword>
<evidence type="ECO:0000256" key="9">
    <source>
        <dbReference type="ARBA" id="ARBA00033063"/>
    </source>
</evidence>
<feature type="domain" description="POTRA" evidence="13">
    <location>
        <begin position="190"/>
        <end position="244"/>
    </location>
</feature>
<feature type="domain" description="TamA POTRA" evidence="14">
    <location>
        <begin position="26"/>
        <end position="99"/>
    </location>
</feature>
<proteinExistence type="inferred from homology"/>
<feature type="chain" id="PRO_5046511554" description="Translocation and assembly module subunit TamA" evidence="11">
    <location>
        <begin position="22"/>
        <end position="580"/>
    </location>
</feature>
<evidence type="ECO:0000313" key="16">
    <source>
        <dbReference type="Proteomes" id="UP001271890"/>
    </source>
</evidence>
<feature type="signal peptide" evidence="11">
    <location>
        <begin position="1"/>
        <end position="21"/>
    </location>
</feature>
<evidence type="ECO:0000256" key="2">
    <source>
        <dbReference type="ARBA" id="ARBA00010248"/>
    </source>
</evidence>
<reference evidence="16" key="1">
    <citation type="journal article" date="2024" name="Toxins">
        <title>Genome Sequence Analysis of Native Xenorhabdus Strains Isolated from Entomopathogenic Nematodes in Argentina.</title>
        <authorList>
            <person name="Palma L."/>
            <person name="Frizzo L."/>
            <person name="Kaiser S."/>
            <person name="Berry C."/>
            <person name="Caballero P."/>
            <person name="Bode H.B."/>
            <person name="Del Valle E.E."/>
        </authorList>
    </citation>
    <scope>NUCLEOTIDE SEQUENCE [LARGE SCALE GENOMIC DNA]</scope>
    <source>
        <strain evidence="16">12</strain>
    </source>
</reference>
<sequence length="580" mass="65780">MSRYPLICALFVSIATPSAYSANLRLKVEGLSGQLEKNARIRLSNISTDEVSPDRHFRTRVENAIKEGLRPLGYYDPTVEFTYQENIPPTRPVLTAKVTLGEPVRVAKVNVELEGGAKTDKDYATLIKKNMPKEGVVLNHEEYENLKDSLKNLAVKKGYFDAVMKKSELGVSKELHESIWNFDFDSGQRYRFGQVTFHGSQIRDSYLNNLVPFKQGEYYTSEQLAEFNRRLVDIGWFNSAVVVPDFKAGHKSKDKLLPLDAALTPRSANYVELGGGYSMDVGPRAQVKWKKPWLNSRGHSLSTNLNVSSREQVIDASYKMPLKVNPLEEYFKLQTGYKRKDLNDTISDTATLNLARNWDRSTGWQYGVNLRWSLSHFTQANVTNTTMLLYPGVNLTRIRQRGSTMPSWGDSQRYSLDISNKTWQSDVDFIVFQANHVWIRTYNEDHRFVMRADFGWIETNEFDKVPPDLRFFAGGDRSVRGYDYQKISPKNNKGKLVGASKLAVGSLEYQYNVYGNWWSALFVDSGEAVNDIKKSNFKTGAGIGVRWASPVGPIKFDIAMPIGDPDSHKVNFYIGLGAEL</sequence>
<keyword evidence="6 11" id="KW-0732">Signal</keyword>
<evidence type="ECO:0000259" key="12">
    <source>
        <dbReference type="Pfam" id="PF01103"/>
    </source>
</evidence>
<dbReference type="InterPro" id="IPR035243">
    <property type="entry name" value="TamA_POTRA_Dom_1"/>
</dbReference>
<evidence type="ECO:0000256" key="11">
    <source>
        <dbReference type="SAM" id="SignalP"/>
    </source>
</evidence>
<dbReference type="Gene3D" id="3.10.20.310">
    <property type="entry name" value="membrane protein fhac"/>
    <property type="match status" value="3"/>
</dbReference>
<keyword evidence="5" id="KW-0812">Transmembrane</keyword>
<organism evidence="15 16">
    <name type="scientific">Xenorhabdus santafensis</name>
    <dbReference type="NCBI Taxonomy" id="2582833"/>
    <lineage>
        <taxon>Bacteria</taxon>
        <taxon>Pseudomonadati</taxon>
        <taxon>Pseudomonadota</taxon>
        <taxon>Gammaproteobacteria</taxon>
        <taxon>Enterobacterales</taxon>
        <taxon>Morganellaceae</taxon>
        <taxon>Xenorhabdus</taxon>
    </lineage>
</organism>
<keyword evidence="16" id="KW-1185">Reference proteome</keyword>
<evidence type="ECO:0000256" key="1">
    <source>
        <dbReference type="ARBA" id="ARBA00004442"/>
    </source>
</evidence>
<comment type="similarity">
    <text evidence="2">Belongs to the TamA family.</text>
</comment>
<dbReference type="PANTHER" id="PTHR12815:SF47">
    <property type="entry name" value="TRANSLOCATION AND ASSEMBLY MODULE SUBUNIT TAMA"/>
    <property type="match status" value="1"/>
</dbReference>
<dbReference type="EMBL" id="VCDN01000070">
    <property type="protein sequence ID" value="MDX7988812.1"/>
    <property type="molecule type" value="Genomic_DNA"/>
</dbReference>
<dbReference type="Pfam" id="PF07244">
    <property type="entry name" value="POTRA"/>
    <property type="match status" value="1"/>
</dbReference>
<evidence type="ECO:0000256" key="5">
    <source>
        <dbReference type="ARBA" id="ARBA00022692"/>
    </source>
</evidence>
<dbReference type="Pfam" id="PF17243">
    <property type="entry name" value="POTRA_TamA_1"/>
    <property type="match status" value="1"/>
</dbReference>
<dbReference type="PANTHER" id="PTHR12815">
    <property type="entry name" value="SORTING AND ASSEMBLY MACHINERY SAMM50 PROTEIN FAMILY MEMBER"/>
    <property type="match status" value="1"/>
</dbReference>
<evidence type="ECO:0000256" key="10">
    <source>
        <dbReference type="ARBA" id="ARBA00093548"/>
    </source>
</evidence>
<comment type="subunit">
    <text evidence="10">Interacts with TamB to form the translocation and assembly module (TAM).</text>
</comment>
<keyword evidence="8" id="KW-0998">Cell outer membrane</keyword>
<evidence type="ECO:0000256" key="8">
    <source>
        <dbReference type="ARBA" id="ARBA00023237"/>
    </source>
</evidence>
<comment type="caution">
    <text evidence="15">The sequence shown here is derived from an EMBL/GenBank/DDBJ whole genome shotgun (WGS) entry which is preliminary data.</text>
</comment>